<reference evidence="2 3" key="1">
    <citation type="journal article" date="2012" name="Stand. Genomic Sci.">
        <title>Complete genome sequence of Terriglobus saanensis type strain SP1PR4(T), an Acidobacteria from tundra soil.</title>
        <authorList>
            <person name="Rawat S.R."/>
            <person name="Mannisto M.K."/>
            <person name="Starovoytov V."/>
            <person name="Goodwin L."/>
            <person name="Nolan M."/>
            <person name="Hauser L."/>
            <person name="Land M."/>
            <person name="Davenport K.W."/>
            <person name="Woyke T."/>
            <person name="Haggblom M.M."/>
        </authorList>
    </citation>
    <scope>NUCLEOTIDE SEQUENCE</scope>
    <source>
        <strain evidence="3">ATCC BAA-1853 / DSM 23119 / SP1PR4</strain>
    </source>
</reference>
<keyword evidence="3" id="KW-1185">Reference proteome</keyword>
<keyword evidence="2" id="KW-0449">Lipoprotein</keyword>
<dbReference type="EMBL" id="CP002467">
    <property type="protein sequence ID" value="ADV83339.1"/>
    <property type="molecule type" value="Genomic_DNA"/>
</dbReference>
<evidence type="ECO:0000256" key="1">
    <source>
        <dbReference type="SAM" id="MobiDB-lite"/>
    </source>
</evidence>
<organism evidence="2 3">
    <name type="scientific">Terriglobus saanensis (strain ATCC BAA-1853 / DSM 23119 / SP1PR4)</name>
    <dbReference type="NCBI Taxonomy" id="401053"/>
    <lineage>
        <taxon>Bacteria</taxon>
        <taxon>Pseudomonadati</taxon>
        <taxon>Acidobacteriota</taxon>
        <taxon>Terriglobia</taxon>
        <taxon>Terriglobales</taxon>
        <taxon>Acidobacteriaceae</taxon>
        <taxon>Terriglobus</taxon>
    </lineage>
</organism>
<feature type="region of interest" description="Disordered" evidence="1">
    <location>
        <begin position="31"/>
        <end position="139"/>
    </location>
</feature>
<protein>
    <submittedName>
        <fullName evidence="2">Putative lipoprotein</fullName>
    </submittedName>
</protein>
<dbReference type="eggNOG" id="ENOG50338HZ">
    <property type="taxonomic scope" value="Bacteria"/>
</dbReference>
<feature type="compositionally biased region" description="Low complexity" evidence="1">
    <location>
        <begin position="92"/>
        <end position="112"/>
    </location>
</feature>
<dbReference type="OrthoDB" id="122408at2"/>
<accession>E8V0C1</accession>
<feature type="compositionally biased region" description="Low complexity" evidence="1">
    <location>
        <begin position="63"/>
        <end position="73"/>
    </location>
</feature>
<feature type="compositionally biased region" description="Pro residues" evidence="1">
    <location>
        <begin position="34"/>
        <end position="52"/>
    </location>
</feature>
<sequence>MNPTSQPGLRASFVLAAVACLAATGCSKKIRVPALPPAPPPVIATVTIPPPTHHTDELPKQEAPAPVAVTPPAIQKPRPKRSRKPAPHPTETAAVATPALPSSPATSADPSPIGELTTGGEAGTQGRQEAESLLNTVQKRLDQLSEEMKKDHQDQVERVRLFVKRAQEAWKMGDLEGARTLATKANVLLDDISK</sequence>
<dbReference type="Proteomes" id="UP000006844">
    <property type="component" value="Chromosome"/>
</dbReference>
<proteinExistence type="predicted"/>
<gene>
    <name evidence="2" type="ordered locus">AciPR4_2561</name>
</gene>
<dbReference type="AlphaFoldDB" id="E8V0C1"/>
<dbReference type="RefSeq" id="WP_013569072.1">
    <property type="nucleotide sequence ID" value="NC_014963.1"/>
</dbReference>
<evidence type="ECO:0000313" key="3">
    <source>
        <dbReference type="Proteomes" id="UP000006844"/>
    </source>
</evidence>
<dbReference type="HOGENOM" id="CLU_1401860_0_0_0"/>
<feature type="compositionally biased region" description="Basic residues" evidence="1">
    <location>
        <begin position="77"/>
        <end position="86"/>
    </location>
</feature>
<dbReference type="STRING" id="401053.AciPR4_2561"/>
<dbReference type="KEGG" id="tsa:AciPR4_2561"/>
<name>E8V0C1_TERSS</name>
<evidence type="ECO:0000313" key="2">
    <source>
        <dbReference type="EMBL" id="ADV83339.1"/>
    </source>
</evidence>